<keyword evidence="9" id="KW-1185">Reference proteome</keyword>
<proteinExistence type="inferred from homology"/>
<evidence type="ECO:0000256" key="3">
    <source>
        <dbReference type="ARBA" id="ARBA00023315"/>
    </source>
</evidence>
<keyword evidence="3 4" id="KW-0012">Acyltransferase</keyword>
<dbReference type="Pfam" id="PF02803">
    <property type="entry name" value="Thiolase_C"/>
    <property type="match status" value="1"/>
</dbReference>
<keyword evidence="2 4" id="KW-0808">Transferase</keyword>
<evidence type="ECO:0000256" key="5">
    <source>
        <dbReference type="SAM" id="MobiDB-lite"/>
    </source>
</evidence>
<dbReference type="InterPro" id="IPR020613">
    <property type="entry name" value="Thiolase_CS"/>
</dbReference>
<dbReference type="EMBL" id="CP106738">
    <property type="protein sequence ID" value="UXX82177.1"/>
    <property type="molecule type" value="Genomic_DNA"/>
</dbReference>
<dbReference type="PANTHER" id="PTHR18919">
    <property type="entry name" value="ACETYL-COA C-ACYLTRANSFERASE"/>
    <property type="match status" value="1"/>
</dbReference>
<feature type="region of interest" description="Disordered" evidence="5">
    <location>
        <begin position="128"/>
        <end position="147"/>
    </location>
</feature>
<evidence type="ECO:0000256" key="1">
    <source>
        <dbReference type="ARBA" id="ARBA00010982"/>
    </source>
</evidence>
<dbReference type="Pfam" id="PF00108">
    <property type="entry name" value="Thiolase_N"/>
    <property type="match status" value="1"/>
</dbReference>
<sequence length="368" mass="37312">MTHTWIIAARRSAVIPRGGAFAALDLHDLAVPVIHGALADACLDPVQVDELVLANALGAGGNPARLIALAANLPQHVAGLTIDRQCVGGLDAILLADTLIRAGHADVILAGGVESYSRRPLRLRTFADNRTPEPYDQPPFAPTPAQDPNMAEAANALARSRSISREAQDAFAIQSHASALTAQSRMVGEITPIAGIVTDPFTRRLSQKTCARATPIAGSITAANAAVAADAAAICVVVSDKFAARFTGPKARISAGATLGADPAQPGIAPIAAIRASLTTAGIKPGDLKVIEMMEAYAVQAMACIEEVGLNSARTNLGGGALSRGHPIGASGAINAVRLFHELQRSGGSGLAAIAAAGGLGTALVLGG</sequence>
<evidence type="ECO:0000256" key="4">
    <source>
        <dbReference type="RuleBase" id="RU003557"/>
    </source>
</evidence>
<evidence type="ECO:0000259" key="7">
    <source>
        <dbReference type="Pfam" id="PF02803"/>
    </source>
</evidence>
<dbReference type="SUPFAM" id="SSF53901">
    <property type="entry name" value="Thiolase-like"/>
    <property type="match status" value="2"/>
</dbReference>
<evidence type="ECO:0000313" key="9">
    <source>
        <dbReference type="Proteomes" id="UP001064087"/>
    </source>
</evidence>
<organism evidence="8 9">
    <name type="scientific">Roseovarius pelagicus</name>
    <dbReference type="NCBI Taxonomy" id="2980108"/>
    <lineage>
        <taxon>Bacteria</taxon>
        <taxon>Pseudomonadati</taxon>
        <taxon>Pseudomonadota</taxon>
        <taxon>Alphaproteobacteria</taxon>
        <taxon>Rhodobacterales</taxon>
        <taxon>Roseobacteraceae</taxon>
        <taxon>Roseovarius</taxon>
    </lineage>
</organism>
<dbReference type="InterPro" id="IPR020616">
    <property type="entry name" value="Thiolase_N"/>
</dbReference>
<dbReference type="NCBIfam" id="TIGR01930">
    <property type="entry name" value="AcCoA-C-Actrans"/>
    <property type="match status" value="1"/>
</dbReference>
<dbReference type="Gene3D" id="3.40.47.10">
    <property type="match status" value="1"/>
</dbReference>
<evidence type="ECO:0000256" key="2">
    <source>
        <dbReference type="ARBA" id="ARBA00022679"/>
    </source>
</evidence>
<dbReference type="PROSITE" id="PS00737">
    <property type="entry name" value="THIOLASE_2"/>
    <property type="match status" value="1"/>
</dbReference>
<feature type="domain" description="Thiolase N-terminal" evidence="6">
    <location>
        <begin position="5"/>
        <end position="240"/>
    </location>
</feature>
<dbReference type="CDD" id="cd00751">
    <property type="entry name" value="thiolase"/>
    <property type="match status" value="1"/>
</dbReference>
<dbReference type="PANTHER" id="PTHR18919:SF107">
    <property type="entry name" value="ACETYL-COA ACETYLTRANSFERASE, CYTOSOLIC"/>
    <property type="match status" value="1"/>
</dbReference>
<feature type="domain" description="Thiolase C-terminal" evidence="7">
    <location>
        <begin position="249"/>
        <end position="366"/>
    </location>
</feature>
<dbReference type="InterPro" id="IPR020617">
    <property type="entry name" value="Thiolase_C"/>
</dbReference>
<name>A0ABY6D7R8_9RHOB</name>
<gene>
    <name evidence="8" type="ORF">N7U68_13825</name>
</gene>
<dbReference type="PIRSF" id="PIRSF000429">
    <property type="entry name" value="Ac-CoA_Ac_transf"/>
    <property type="match status" value="1"/>
</dbReference>
<dbReference type="InterPro" id="IPR002155">
    <property type="entry name" value="Thiolase"/>
</dbReference>
<reference evidence="8" key="1">
    <citation type="submission" date="2022-10" db="EMBL/GenBank/DDBJ databases">
        <title>Roseovarius pelagicus sp. nov., isolated from Arctic seawater.</title>
        <authorList>
            <person name="Hong Y.W."/>
            <person name="Hwang C.Y."/>
        </authorList>
    </citation>
    <scope>NUCLEOTIDE SEQUENCE</scope>
    <source>
        <strain evidence="8">HL-MP18</strain>
    </source>
</reference>
<evidence type="ECO:0000259" key="6">
    <source>
        <dbReference type="Pfam" id="PF00108"/>
    </source>
</evidence>
<protein>
    <submittedName>
        <fullName evidence="8">Thiolase family protein</fullName>
    </submittedName>
</protein>
<dbReference type="InterPro" id="IPR016039">
    <property type="entry name" value="Thiolase-like"/>
</dbReference>
<accession>A0ABY6D7R8</accession>
<dbReference type="RefSeq" id="WP_263047177.1">
    <property type="nucleotide sequence ID" value="NZ_CP106738.1"/>
</dbReference>
<evidence type="ECO:0000313" key="8">
    <source>
        <dbReference type="EMBL" id="UXX82177.1"/>
    </source>
</evidence>
<dbReference type="Proteomes" id="UP001064087">
    <property type="component" value="Chromosome"/>
</dbReference>
<comment type="similarity">
    <text evidence="1 4">Belongs to the thiolase-like superfamily. Thiolase family.</text>
</comment>